<comment type="caution">
    <text evidence="6">The sequence shown here is derived from an EMBL/GenBank/DDBJ whole genome shotgun (WGS) entry which is preliminary data.</text>
</comment>
<evidence type="ECO:0000256" key="1">
    <source>
        <dbReference type="ARBA" id="ARBA00022723"/>
    </source>
</evidence>
<organism evidence="6 7">
    <name type="scientific">Gigaspora margarita</name>
    <dbReference type="NCBI Taxonomy" id="4874"/>
    <lineage>
        <taxon>Eukaryota</taxon>
        <taxon>Fungi</taxon>
        <taxon>Fungi incertae sedis</taxon>
        <taxon>Mucoromycota</taxon>
        <taxon>Glomeromycotina</taxon>
        <taxon>Glomeromycetes</taxon>
        <taxon>Diversisporales</taxon>
        <taxon>Gigasporaceae</taxon>
        <taxon>Gigaspora</taxon>
    </lineage>
</organism>
<dbReference type="Gene3D" id="3.60.40.10">
    <property type="entry name" value="PPM-type phosphatase domain"/>
    <property type="match status" value="1"/>
</dbReference>
<dbReference type="PROSITE" id="PS51746">
    <property type="entry name" value="PPM_2"/>
    <property type="match status" value="1"/>
</dbReference>
<reference evidence="6 7" key="1">
    <citation type="submission" date="2021-06" db="EMBL/GenBank/DDBJ databases">
        <authorList>
            <person name="Kallberg Y."/>
            <person name="Tangrot J."/>
            <person name="Rosling A."/>
        </authorList>
    </citation>
    <scope>NUCLEOTIDE SEQUENCE [LARGE SCALE GENOMIC DNA]</scope>
    <source>
        <strain evidence="6 7">120-4 pot B 10/14</strain>
    </source>
</reference>
<dbReference type="PROSITE" id="PS01032">
    <property type="entry name" value="PPM_1"/>
    <property type="match status" value="1"/>
</dbReference>
<keyword evidence="1" id="KW-0479">Metal-binding</keyword>
<proteinExistence type="inferred from homology"/>
<evidence type="ECO:0000259" key="5">
    <source>
        <dbReference type="PROSITE" id="PS51746"/>
    </source>
</evidence>
<dbReference type="InterPro" id="IPR036457">
    <property type="entry name" value="PPM-type-like_dom_sf"/>
</dbReference>
<dbReference type="InterPro" id="IPR001932">
    <property type="entry name" value="PPM-type_phosphatase-like_dom"/>
</dbReference>
<dbReference type="InterPro" id="IPR000222">
    <property type="entry name" value="PP2C_BS"/>
</dbReference>
<dbReference type="Pfam" id="PF00481">
    <property type="entry name" value="PP2C"/>
    <property type="match status" value="1"/>
</dbReference>
<dbReference type="SUPFAM" id="SSF81606">
    <property type="entry name" value="PP2C-like"/>
    <property type="match status" value="1"/>
</dbReference>
<evidence type="ECO:0000256" key="4">
    <source>
        <dbReference type="RuleBase" id="RU003465"/>
    </source>
</evidence>
<dbReference type="SMART" id="SM00332">
    <property type="entry name" value="PP2Cc"/>
    <property type="match status" value="1"/>
</dbReference>
<keyword evidence="7" id="KW-1185">Reference proteome</keyword>
<evidence type="ECO:0000313" key="7">
    <source>
        <dbReference type="Proteomes" id="UP000789901"/>
    </source>
</evidence>
<evidence type="ECO:0000313" key="6">
    <source>
        <dbReference type="EMBL" id="CAG8575047.1"/>
    </source>
</evidence>
<comment type="similarity">
    <text evidence="4">Belongs to the PP2C family.</text>
</comment>
<protein>
    <submittedName>
        <fullName evidence="6">12658_t:CDS:1</fullName>
    </submittedName>
</protein>
<dbReference type="Proteomes" id="UP000789901">
    <property type="component" value="Unassembled WGS sequence"/>
</dbReference>
<dbReference type="CDD" id="cd00143">
    <property type="entry name" value="PP2Cc"/>
    <property type="match status" value="1"/>
</dbReference>
<evidence type="ECO:0000256" key="3">
    <source>
        <dbReference type="ARBA" id="ARBA00022912"/>
    </source>
</evidence>
<name>A0ABN7UGG7_GIGMA</name>
<gene>
    <name evidence="6" type="ORF">GMARGA_LOCUS5674</name>
</gene>
<keyword evidence="3 4" id="KW-0904">Protein phosphatase</keyword>
<accession>A0ABN7UGG7</accession>
<dbReference type="EMBL" id="CAJVQB010002445">
    <property type="protein sequence ID" value="CAG8575047.1"/>
    <property type="molecule type" value="Genomic_DNA"/>
</dbReference>
<sequence length="412" mass="47871">MIKPTLDEEKKETKFSKKYWKYDGLHVISFTKAGLREENQDGISIEFELNDKLKESDDRLKGYYLFGVYDGHGEHGDKISEDCVEHLPKHIAERLYELLPIVENEKKIKNAIKKGFDDTENYFKTHDINGIKGNKVRMSGTTALTVMMTPKKKLYIAFVGDSSVFFMSSNKSKKINIEHNCHNQNELLRLRALRQKGFMYSIKARSGRKYLRGKYYIKDDLSNEIQYTRSFSDFYIKNFFSGGLIAEPEIIDKVYSAFNLDLLVLASDGITDRSKIFNKHPTEIYLSYLKRYKGDPNRFVKACDEMIKLCDSITEKRICVDDMSIIIIIILNGKSEDEWCHIVTKNAEDPEDWNNTTHEEELSDIDDQDIYNQNSNEVDDFLVSVPLSTIPIEYYDEDSAMNFTISDDDNFD</sequence>
<evidence type="ECO:0000256" key="2">
    <source>
        <dbReference type="ARBA" id="ARBA00022801"/>
    </source>
</evidence>
<keyword evidence="2 4" id="KW-0378">Hydrolase</keyword>
<dbReference type="PANTHER" id="PTHR47992">
    <property type="entry name" value="PROTEIN PHOSPHATASE"/>
    <property type="match status" value="1"/>
</dbReference>
<dbReference type="InterPro" id="IPR015655">
    <property type="entry name" value="PP2C"/>
</dbReference>
<feature type="domain" description="PPM-type phosphatase" evidence="5">
    <location>
        <begin position="26"/>
        <end position="330"/>
    </location>
</feature>